<dbReference type="PANTHER" id="PTHR18896">
    <property type="entry name" value="PHOSPHOLIPASE D"/>
    <property type="match status" value="1"/>
</dbReference>
<accession>A0A830CXC3</accession>
<keyword evidence="2" id="KW-0443">Lipid metabolism</keyword>
<name>A0A830CXC3_9LAMI</name>
<proteinExistence type="predicted"/>
<reference evidence="3" key="1">
    <citation type="submission" date="2020-07" db="EMBL/GenBank/DDBJ databases">
        <title>Ethylene signaling mediates host invasion by parasitic plants.</title>
        <authorList>
            <person name="Yoshida S."/>
        </authorList>
    </citation>
    <scope>NUCLEOTIDE SEQUENCE</scope>
    <source>
        <strain evidence="3">Okayama</strain>
    </source>
</reference>
<protein>
    <submittedName>
        <fullName evidence="3">Phospholipase d gamma 2</fullName>
    </submittedName>
</protein>
<dbReference type="Proteomes" id="UP000653305">
    <property type="component" value="Unassembled WGS sequence"/>
</dbReference>
<evidence type="ECO:0000256" key="1">
    <source>
        <dbReference type="ARBA" id="ARBA00022737"/>
    </source>
</evidence>
<evidence type="ECO:0000256" key="2">
    <source>
        <dbReference type="ARBA" id="ARBA00023098"/>
    </source>
</evidence>
<evidence type="ECO:0000313" key="4">
    <source>
        <dbReference type="Proteomes" id="UP000653305"/>
    </source>
</evidence>
<evidence type="ECO:0000313" key="3">
    <source>
        <dbReference type="EMBL" id="GFQ00504.1"/>
    </source>
</evidence>
<dbReference type="OrthoDB" id="14911at2759"/>
<keyword evidence="1" id="KW-0677">Repeat</keyword>
<dbReference type="SUPFAM" id="SSF56024">
    <property type="entry name" value="Phospholipase D/nuclease"/>
    <property type="match status" value="1"/>
</dbReference>
<gene>
    <name evidence="3" type="ORF">PHJA_002194400</name>
</gene>
<comment type="caution">
    <text evidence="3">The sequence shown here is derived from an EMBL/GenBank/DDBJ whole genome shotgun (WGS) entry which is preliminary data.</text>
</comment>
<dbReference type="InterPro" id="IPR015679">
    <property type="entry name" value="PLipase_D_fam"/>
</dbReference>
<keyword evidence="4" id="KW-1185">Reference proteome</keyword>
<dbReference type="PANTHER" id="PTHR18896:SF60">
    <property type="entry name" value="PHOSPHOLIPASE D"/>
    <property type="match status" value="1"/>
</dbReference>
<dbReference type="GO" id="GO:0004630">
    <property type="term" value="F:phospholipase D activity"/>
    <property type="evidence" value="ECO:0007669"/>
    <property type="project" value="TreeGrafter"/>
</dbReference>
<dbReference type="AlphaFoldDB" id="A0A830CXC3"/>
<dbReference type="GO" id="GO:0009395">
    <property type="term" value="P:phospholipid catabolic process"/>
    <property type="evidence" value="ECO:0007669"/>
    <property type="project" value="TreeGrafter"/>
</dbReference>
<organism evidence="3 4">
    <name type="scientific">Phtheirospermum japonicum</name>
    <dbReference type="NCBI Taxonomy" id="374723"/>
    <lineage>
        <taxon>Eukaryota</taxon>
        <taxon>Viridiplantae</taxon>
        <taxon>Streptophyta</taxon>
        <taxon>Embryophyta</taxon>
        <taxon>Tracheophyta</taxon>
        <taxon>Spermatophyta</taxon>
        <taxon>Magnoliopsida</taxon>
        <taxon>eudicotyledons</taxon>
        <taxon>Gunneridae</taxon>
        <taxon>Pentapetalae</taxon>
        <taxon>asterids</taxon>
        <taxon>lamiids</taxon>
        <taxon>Lamiales</taxon>
        <taxon>Orobanchaceae</taxon>
        <taxon>Orobanchaceae incertae sedis</taxon>
        <taxon>Phtheirospermum</taxon>
    </lineage>
</organism>
<sequence length="209" mass="24209">MTHRSDCFTPCRSNPILLKGISHDYETRGIYFPLRRGGDVTLYQDAHVGVEGTLHVVDLDGGRTFRNEHCWKDMCSAIVEAKRLIYITGWSFYYMMKLVREPTRPVPGGMDSNLGDLLKWKADERVRVVLLVWDDLTSVKKLYKLKVSLILYIRFHSIVALFSLSFMCDSELYLMLLDFNKISGEDMVMTWVCTHISHSFTHRCCTNLL</sequence>
<dbReference type="GO" id="GO:0005886">
    <property type="term" value="C:plasma membrane"/>
    <property type="evidence" value="ECO:0007669"/>
    <property type="project" value="TreeGrafter"/>
</dbReference>
<dbReference type="EMBL" id="BMAC01000631">
    <property type="protein sequence ID" value="GFQ00504.1"/>
    <property type="molecule type" value="Genomic_DNA"/>
</dbReference>